<evidence type="ECO:0000313" key="3">
    <source>
        <dbReference type="Proteomes" id="UP001603857"/>
    </source>
</evidence>
<dbReference type="PANTHER" id="PTHR34023">
    <property type="entry name" value="RNASE H DOMAIN-CONTAINING PROTEIN"/>
    <property type="match status" value="1"/>
</dbReference>
<keyword evidence="3" id="KW-1185">Reference proteome</keyword>
<feature type="domain" description="RNase H type-1" evidence="1">
    <location>
        <begin position="11"/>
        <end position="76"/>
    </location>
</feature>
<reference evidence="2 3" key="1">
    <citation type="submission" date="2024-08" db="EMBL/GenBank/DDBJ databases">
        <title>Insights into the chromosomal genome structure of Flemingia macrophylla.</title>
        <authorList>
            <person name="Ding Y."/>
            <person name="Zhao Y."/>
            <person name="Bi W."/>
            <person name="Wu M."/>
            <person name="Zhao G."/>
            <person name="Gong Y."/>
            <person name="Li W."/>
            <person name="Zhang P."/>
        </authorList>
    </citation>
    <scope>NUCLEOTIDE SEQUENCE [LARGE SCALE GENOMIC DNA]</scope>
    <source>
        <strain evidence="2">DYQJB</strain>
        <tissue evidence="2">Leaf</tissue>
    </source>
</reference>
<protein>
    <recommendedName>
        <fullName evidence="1">RNase H type-1 domain-containing protein</fullName>
    </recommendedName>
</protein>
<evidence type="ECO:0000259" key="1">
    <source>
        <dbReference type="Pfam" id="PF13456"/>
    </source>
</evidence>
<proteinExistence type="predicted"/>
<dbReference type="InterPro" id="IPR002156">
    <property type="entry name" value="RNaseH_domain"/>
</dbReference>
<gene>
    <name evidence="2" type="ORF">Fmac_031295</name>
</gene>
<dbReference type="PANTHER" id="PTHR34023:SF4">
    <property type="entry name" value="RNASE H TYPE-1 DOMAIN-CONTAINING PROTEIN"/>
    <property type="match status" value="1"/>
</dbReference>
<dbReference type="EMBL" id="JBGMDY010000011">
    <property type="protein sequence ID" value="KAL2317419.1"/>
    <property type="molecule type" value="Genomic_DNA"/>
</dbReference>
<comment type="caution">
    <text evidence="2">The sequence shown here is derived from an EMBL/GenBank/DDBJ whole genome shotgun (WGS) entry which is preliminary data.</text>
</comment>
<sequence length="173" mass="19810">MFFATILTQERFGNLVCEYDCLEVVEVLQSLSDERIALHAMKDVLQQIRNLTSREWAFSFEHILQEVNKVAESLARLGSHNTIGVYIVPLLCELDAYQRDSLVPGYRAETDFSGKIDDGPPQSQLALGHLVEPRMDLLEHIYLRHLAEQRMDLLELTQLGHPAEPRMNLLEHA</sequence>
<dbReference type="Proteomes" id="UP001603857">
    <property type="component" value="Unassembled WGS sequence"/>
</dbReference>
<evidence type="ECO:0000313" key="2">
    <source>
        <dbReference type="EMBL" id="KAL2317419.1"/>
    </source>
</evidence>
<organism evidence="2 3">
    <name type="scientific">Flemingia macrophylla</name>
    <dbReference type="NCBI Taxonomy" id="520843"/>
    <lineage>
        <taxon>Eukaryota</taxon>
        <taxon>Viridiplantae</taxon>
        <taxon>Streptophyta</taxon>
        <taxon>Embryophyta</taxon>
        <taxon>Tracheophyta</taxon>
        <taxon>Spermatophyta</taxon>
        <taxon>Magnoliopsida</taxon>
        <taxon>eudicotyledons</taxon>
        <taxon>Gunneridae</taxon>
        <taxon>Pentapetalae</taxon>
        <taxon>rosids</taxon>
        <taxon>fabids</taxon>
        <taxon>Fabales</taxon>
        <taxon>Fabaceae</taxon>
        <taxon>Papilionoideae</taxon>
        <taxon>50 kb inversion clade</taxon>
        <taxon>NPAAA clade</taxon>
        <taxon>indigoferoid/millettioid clade</taxon>
        <taxon>Phaseoleae</taxon>
        <taxon>Flemingia</taxon>
    </lineage>
</organism>
<dbReference type="Pfam" id="PF13456">
    <property type="entry name" value="RVT_3"/>
    <property type="match status" value="1"/>
</dbReference>
<accession>A0ABD1L1P0</accession>
<dbReference type="AlphaFoldDB" id="A0ABD1L1P0"/>
<name>A0ABD1L1P0_9FABA</name>